<evidence type="ECO:0000259" key="3">
    <source>
        <dbReference type="Pfam" id="PF07596"/>
    </source>
</evidence>
<dbReference type="Pfam" id="PF07596">
    <property type="entry name" value="SBP_bac_10"/>
    <property type="match status" value="1"/>
</dbReference>
<dbReference type="GO" id="GO:0015628">
    <property type="term" value="P:protein secretion by the type II secretion system"/>
    <property type="evidence" value="ECO:0007669"/>
    <property type="project" value="InterPro"/>
</dbReference>
<dbReference type="Gene3D" id="3.30.700.10">
    <property type="entry name" value="Glycoprotein, Type 4 Pilin"/>
    <property type="match status" value="1"/>
</dbReference>
<dbReference type="GO" id="GO:0015627">
    <property type="term" value="C:type II protein secretion system complex"/>
    <property type="evidence" value="ECO:0007669"/>
    <property type="project" value="InterPro"/>
</dbReference>
<dbReference type="PANTHER" id="PTHR30093">
    <property type="entry name" value="GENERAL SECRETION PATHWAY PROTEIN G"/>
    <property type="match status" value="1"/>
</dbReference>
<accession>A0A0G0MK53</accession>
<feature type="transmembrane region" description="Helical" evidence="2">
    <location>
        <begin position="12"/>
        <end position="34"/>
    </location>
</feature>
<dbReference type="EMBL" id="LBWG01000026">
    <property type="protein sequence ID" value="KKR03543.1"/>
    <property type="molecule type" value="Genomic_DNA"/>
</dbReference>
<dbReference type="NCBIfam" id="TIGR02532">
    <property type="entry name" value="IV_pilin_GFxxxE"/>
    <property type="match status" value="1"/>
</dbReference>
<keyword evidence="2" id="KW-0472">Membrane</keyword>
<dbReference type="AlphaFoldDB" id="A0A0G0MK53"/>
<dbReference type="InterPro" id="IPR000983">
    <property type="entry name" value="Bac_GSPG_pilin"/>
</dbReference>
<dbReference type="InterPro" id="IPR045584">
    <property type="entry name" value="Pilin-like"/>
</dbReference>
<dbReference type="Pfam" id="PF07963">
    <property type="entry name" value="N_methyl"/>
    <property type="match status" value="1"/>
</dbReference>
<name>A0A0G0MK53_9BACT</name>
<proteinExistence type="predicted"/>
<dbReference type="SUPFAM" id="SSF54523">
    <property type="entry name" value="Pili subunits"/>
    <property type="match status" value="1"/>
</dbReference>
<evidence type="ECO:0000313" key="4">
    <source>
        <dbReference type="EMBL" id="KKR03543.1"/>
    </source>
</evidence>
<dbReference type="Proteomes" id="UP000033935">
    <property type="component" value="Unassembled WGS sequence"/>
</dbReference>
<keyword evidence="2" id="KW-0812">Transmembrane</keyword>
<sequence length="239" mass="26806">MKISISCRIAFTLVELLVVIVIIVILASILLPALQKAQETSRRIKCINNQKQIGASTEMYVLDFAFYPPANISIPGDISHYWYETLGDYGIKLKYSGTVEAYDGSVNQCPNTLKTPVTYTNYNLSYAVNGYVFPDIKNGGTNWILASRVKKTSALILLCESACYASFTYGNYSNTGTTAQNFKDAYYYGRRRHSDGSVYLFADQHAKYYKAPSSWAGTDLYFINNDTSFQAEGRFSPPY</sequence>
<dbReference type="PRINTS" id="PR00813">
    <property type="entry name" value="BCTERIALGSPG"/>
</dbReference>
<dbReference type="InterPro" id="IPR012902">
    <property type="entry name" value="N_methyl_site"/>
</dbReference>
<keyword evidence="2" id="KW-1133">Transmembrane helix</keyword>
<dbReference type="InterPro" id="IPR011453">
    <property type="entry name" value="DUF1559"/>
</dbReference>
<gene>
    <name evidence="4" type="ORF">UT30_C0026G0003</name>
</gene>
<dbReference type="PANTHER" id="PTHR30093:SF2">
    <property type="entry name" value="TYPE II SECRETION SYSTEM PROTEIN H"/>
    <property type="match status" value="1"/>
</dbReference>
<organism evidence="4 5">
    <name type="scientific">Candidatus Uhrbacteria bacterium GW2011_GWF2_39_13</name>
    <dbReference type="NCBI Taxonomy" id="1618995"/>
    <lineage>
        <taxon>Bacteria</taxon>
        <taxon>Candidatus Uhriibacteriota</taxon>
    </lineage>
</organism>
<comment type="caution">
    <text evidence="4">The sequence shown here is derived from an EMBL/GenBank/DDBJ whole genome shotgun (WGS) entry which is preliminary data.</text>
</comment>
<protein>
    <recommendedName>
        <fullName evidence="3">DUF1559 domain-containing protein</fullName>
    </recommendedName>
</protein>
<keyword evidence="1" id="KW-0488">Methylation</keyword>
<feature type="domain" description="DUF1559" evidence="3">
    <location>
        <begin position="35"/>
        <end position="76"/>
    </location>
</feature>
<reference evidence="4 5" key="1">
    <citation type="journal article" date="2015" name="Nature">
        <title>rRNA introns, odd ribosomes, and small enigmatic genomes across a large radiation of phyla.</title>
        <authorList>
            <person name="Brown C.T."/>
            <person name="Hug L.A."/>
            <person name="Thomas B.C."/>
            <person name="Sharon I."/>
            <person name="Castelle C.J."/>
            <person name="Singh A."/>
            <person name="Wilkins M.J."/>
            <person name="Williams K.H."/>
            <person name="Banfield J.F."/>
        </authorList>
    </citation>
    <scope>NUCLEOTIDE SEQUENCE [LARGE SCALE GENOMIC DNA]</scope>
</reference>
<evidence type="ECO:0000256" key="2">
    <source>
        <dbReference type="SAM" id="Phobius"/>
    </source>
</evidence>
<evidence type="ECO:0000313" key="5">
    <source>
        <dbReference type="Proteomes" id="UP000033935"/>
    </source>
</evidence>
<evidence type="ECO:0000256" key="1">
    <source>
        <dbReference type="ARBA" id="ARBA00022481"/>
    </source>
</evidence>